<dbReference type="EMBL" id="JABFUD020000012">
    <property type="protein sequence ID" value="KAI5072560.1"/>
    <property type="molecule type" value="Genomic_DNA"/>
</dbReference>
<sequence length="814" mass="92706">MLLPLLSKPLAGPVLARSRSLSTPKHKEDQAAIDALFEEEKSTFADMQKDRTQCQRKSFPFSKELPNPERNLSLKSNTEDAVQNLHLPILPPLNQQIGDNFKKKLSKQEDTLFSKTKDANDVLAGFLADSTSSASTNRPPNLEAEKAQREEFKFKWNSFSPQPATRLPTLTFSPRLSSGSIQHTSDSSEATVSQTKSAKDYSSSSMKDGDRSTKDVLYLLPDESIKPIKKAASRVISSMSSGEFDQDEEEDSLDFGGYQPSCLSGSVSTHAMQHRHFTNFISSSENLDAKEKTTEKYVKNDSFSILNTSDQKKVNQDGGPCKKNEINELTDIWKHNPLPVQHSPAETLPLNPCSIPVTKESTTDEKQGLSVEIKRLRNENLALREEIMKIEAEKLELEKEFLEKELSNDPQGTNQEDFEREEAQKIAEELAVELLSVKQSLSLTEEKIDCMKKVHEHEVDMLKTTHKKELEMKERQLSMQETILVEKKDAMEAFSQLLSKVDGWSVRIDELHKSIVCEEGAKSSSAWVGNIETMVSEHDCSLQMLEKRSTDVCNQLESVAIMLDNARKDMENLHKQEEERMSKTHIRLQAFQDIMQREHEQTLASQSALKEKPEQSMGSCAQEQQILLSTFMEEKKDLEAERETLLCMKEQLLEADANLRKQLHEHGVRMQAEAEEMARQKRELEHAKNIAAEIAVEVEGSRRELDMYKTVFNRKIPEHEEKSVTAYWAAQKLPNFERSLDLIRKGKLHRRPYSSFDVQRRPSFGLDLLDDREMLRSRSAMTQAVDEDMCYLRSQEVFLIEAEKSLEGIALDAS</sequence>
<feature type="region of interest" description="Disordered" evidence="2">
    <location>
        <begin position="165"/>
        <end position="211"/>
    </location>
</feature>
<keyword evidence="1" id="KW-0175">Coiled coil</keyword>
<evidence type="ECO:0000256" key="1">
    <source>
        <dbReference type="SAM" id="Coils"/>
    </source>
</evidence>
<accession>A0A9D4URH0</accession>
<dbReference type="AlphaFoldDB" id="A0A9D4URH0"/>
<evidence type="ECO:0000256" key="2">
    <source>
        <dbReference type="SAM" id="MobiDB-lite"/>
    </source>
</evidence>
<protein>
    <submittedName>
        <fullName evidence="3">Uncharacterized protein</fullName>
    </submittedName>
</protein>
<dbReference type="OrthoDB" id="2006837at2759"/>
<dbReference type="Proteomes" id="UP000886520">
    <property type="component" value="Chromosome 12"/>
</dbReference>
<feature type="coiled-coil region" evidence="1">
    <location>
        <begin position="621"/>
        <end position="697"/>
    </location>
</feature>
<proteinExistence type="predicted"/>
<reference evidence="3" key="1">
    <citation type="submission" date="2021-01" db="EMBL/GenBank/DDBJ databases">
        <title>Adiantum capillus-veneris genome.</title>
        <authorList>
            <person name="Fang Y."/>
            <person name="Liao Q."/>
        </authorList>
    </citation>
    <scope>NUCLEOTIDE SEQUENCE</scope>
    <source>
        <strain evidence="3">H3</strain>
        <tissue evidence="3">Leaf</tissue>
    </source>
</reference>
<feature type="compositionally biased region" description="Polar residues" evidence="2">
    <location>
        <begin position="165"/>
        <end position="206"/>
    </location>
</feature>
<feature type="coiled-coil region" evidence="1">
    <location>
        <begin position="556"/>
        <end position="583"/>
    </location>
</feature>
<organism evidence="3 4">
    <name type="scientific">Adiantum capillus-veneris</name>
    <name type="common">Maidenhair fern</name>
    <dbReference type="NCBI Taxonomy" id="13818"/>
    <lineage>
        <taxon>Eukaryota</taxon>
        <taxon>Viridiplantae</taxon>
        <taxon>Streptophyta</taxon>
        <taxon>Embryophyta</taxon>
        <taxon>Tracheophyta</taxon>
        <taxon>Polypodiopsida</taxon>
        <taxon>Polypodiidae</taxon>
        <taxon>Polypodiales</taxon>
        <taxon>Pteridineae</taxon>
        <taxon>Pteridaceae</taxon>
        <taxon>Vittarioideae</taxon>
        <taxon>Adiantum</taxon>
    </lineage>
</organism>
<keyword evidence="4" id="KW-1185">Reference proteome</keyword>
<evidence type="ECO:0000313" key="4">
    <source>
        <dbReference type="Proteomes" id="UP000886520"/>
    </source>
</evidence>
<gene>
    <name evidence="3" type="ORF">GOP47_0012666</name>
</gene>
<evidence type="ECO:0000313" key="3">
    <source>
        <dbReference type="EMBL" id="KAI5072560.1"/>
    </source>
</evidence>
<name>A0A9D4URH0_ADICA</name>
<comment type="caution">
    <text evidence="3">The sequence shown here is derived from an EMBL/GenBank/DDBJ whole genome shotgun (WGS) entry which is preliminary data.</text>
</comment>
<feature type="coiled-coil region" evidence="1">
    <location>
        <begin position="359"/>
        <end position="405"/>
    </location>
</feature>